<dbReference type="SUPFAM" id="SSF52821">
    <property type="entry name" value="Rhodanese/Cell cycle control phosphatase"/>
    <property type="match status" value="1"/>
</dbReference>
<dbReference type="InterPro" id="IPR036873">
    <property type="entry name" value="Rhodanese-like_dom_sf"/>
</dbReference>
<dbReference type="GO" id="GO:0004792">
    <property type="term" value="F:thiosulfate-cyanide sulfurtransferase activity"/>
    <property type="evidence" value="ECO:0007669"/>
    <property type="project" value="InterPro"/>
</dbReference>
<dbReference type="PROSITE" id="PS50206">
    <property type="entry name" value="RHODANESE_3"/>
    <property type="match status" value="1"/>
</dbReference>
<evidence type="ECO:0000259" key="1">
    <source>
        <dbReference type="PROSITE" id="PS50206"/>
    </source>
</evidence>
<dbReference type="AlphaFoldDB" id="A0A6P2DIA2"/>
<keyword evidence="3" id="KW-1185">Reference proteome</keyword>
<dbReference type="SMART" id="SM00450">
    <property type="entry name" value="RHOD"/>
    <property type="match status" value="1"/>
</dbReference>
<protein>
    <recommendedName>
        <fullName evidence="1">Rhodanese domain-containing protein</fullName>
    </recommendedName>
</protein>
<sequence length="124" mass="13413">MAKQHAPGFLKIVTDAKTRVKECTIDDVRARQATGETFTLVDVREESEFAAGHIPGAVHLGKGVIERDIEGKIPDPTTPLVLYCGGGFRSALAADAIQQMGYTNVISMDGGWRAWTEKGLPTEK</sequence>
<dbReference type="Gene3D" id="3.40.250.10">
    <property type="entry name" value="Rhodanese-like domain"/>
    <property type="match status" value="1"/>
</dbReference>
<dbReference type="EMBL" id="LR593886">
    <property type="protein sequence ID" value="VTS01935.1"/>
    <property type="molecule type" value="Genomic_DNA"/>
</dbReference>
<feature type="domain" description="Rhodanese" evidence="1">
    <location>
        <begin position="34"/>
        <end position="124"/>
    </location>
</feature>
<dbReference type="KEGG" id="gms:SOIL9_76840"/>
<dbReference type="InterPro" id="IPR001763">
    <property type="entry name" value="Rhodanese-like_dom"/>
</dbReference>
<evidence type="ECO:0000313" key="3">
    <source>
        <dbReference type="Proteomes" id="UP000464178"/>
    </source>
</evidence>
<proteinExistence type="predicted"/>
<evidence type="ECO:0000313" key="2">
    <source>
        <dbReference type="EMBL" id="VTS01935.1"/>
    </source>
</evidence>
<accession>A0A6P2DIA2</accession>
<reference evidence="2 3" key="1">
    <citation type="submission" date="2019-05" db="EMBL/GenBank/DDBJ databases">
        <authorList>
            <consortium name="Science for Life Laboratories"/>
        </authorList>
    </citation>
    <scope>NUCLEOTIDE SEQUENCE [LARGE SCALE GENOMIC DNA]</scope>
    <source>
        <strain evidence="2">Soil9</strain>
    </source>
</reference>
<dbReference type="InterPro" id="IPR001307">
    <property type="entry name" value="Thiosulphate_STrfase_CS"/>
</dbReference>
<dbReference type="RefSeq" id="WP_082838337.1">
    <property type="nucleotide sequence ID" value="NZ_LR593886.1"/>
</dbReference>
<dbReference type="PANTHER" id="PTHR44086:SF13">
    <property type="entry name" value="THIOSULFATE SULFURTRANSFERASE PSPE"/>
    <property type="match status" value="1"/>
</dbReference>
<organism evidence="2 3">
    <name type="scientific">Gemmata massiliana</name>
    <dbReference type="NCBI Taxonomy" id="1210884"/>
    <lineage>
        <taxon>Bacteria</taxon>
        <taxon>Pseudomonadati</taxon>
        <taxon>Planctomycetota</taxon>
        <taxon>Planctomycetia</taxon>
        <taxon>Gemmatales</taxon>
        <taxon>Gemmataceae</taxon>
        <taxon>Gemmata</taxon>
    </lineage>
</organism>
<dbReference type="Proteomes" id="UP000464178">
    <property type="component" value="Chromosome"/>
</dbReference>
<gene>
    <name evidence="2" type="ORF">SOIL9_76840</name>
</gene>
<name>A0A6P2DIA2_9BACT</name>
<dbReference type="CDD" id="cd00158">
    <property type="entry name" value="RHOD"/>
    <property type="match status" value="1"/>
</dbReference>
<dbReference type="Pfam" id="PF00581">
    <property type="entry name" value="Rhodanese"/>
    <property type="match status" value="1"/>
</dbReference>
<dbReference type="PANTHER" id="PTHR44086">
    <property type="entry name" value="THIOSULFATE SULFURTRANSFERASE RDL2, MITOCHONDRIAL-RELATED"/>
    <property type="match status" value="1"/>
</dbReference>
<dbReference type="PROSITE" id="PS00380">
    <property type="entry name" value="RHODANESE_1"/>
    <property type="match status" value="1"/>
</dbReference>